<reference evidence="2" key="2">
    <citation type="journal article" date="2021" name="Genome Biol. Evol.">
        <title>Developing a high-quality reference genome for a parasitic bivalve with doubly uniparental inheritance (Bivalvia: Unionida).</title>
        <authorList>
            <person name="Smith C.H."/>
        </authorList>
    </citation>
    <scope>NUCLEOTIDE SEQUENCE</scope>
    <source>
        <strain evidence="2">CHS0354</strain>
        <tissue evidence="2">Mantle</tissue>
    </source>
</reference>
<feature type="chain" id="PRO_5041960270" evidence="1">
    <location>
        <begin position="17"/>
        <end position="212"/>
    </location>
</feature>
<keyword evidence="3" id="KW-1185">Reference proteome</keyword>
<gene>
    <name evidence="2" type="ORF">CHS0354_005511</name>
</gene>
<dbReference type="AlphaFoldDB" id="A0AAE0SUF1"/>
<keyword evidence="1" id="KW-0732">Signal</keyword>
<proteinExistence type="predicted"/>
<dbReference type="EMBL" id="JAEAOA010000387">
    <property type="protein sequence ID" value="KAK3598417.1"/>
    <property type="molecule type" value="Genomic_DNA"/>
</dbReference>
<reference evidence="2" key="1">
    <citation type="journal article" date="2021" name="Genome Biol. Evol.">
        <title>A High-Quality Reference Genome for a Parasitic Bivalve with Doubly Uniparental Inheritance (Bivalvia: Unionida).</title>
        <authorList>
            <person name="Smith C.H."/>
        </authorList>
    </citation>
    <scope>NUCLEOTIDE SEQUENCE</scope>
    <source>
        <strain evidence="2">CHS0354</strain>
    </source>
</reference>
<name>A0AAE0SUF1_9BIVA</name>
<evidence type="ECO:0000313" key="2">
    <source>
        <dbReference type="EMBL" id="KAK3598417.1"/>
    </source>
</evidence>
<dbReference type="Proteomes" id="UP001195483">
    <property type="component" value="Unassembled WGS sequence"/>
</dbReference>
<reference evidence="2" key="3">
    <citation type="submission" date="2023-05" db="EMBL/GenBank/DDBJ databases">
        <authorList>
            <person name="Smith C.H."/>
        </authorList>
    </citation>
    <scope>NUCLEOTIDE SEQUENCE</scope>
    <source>
        <strain evidence="2">CHS0354</strain>
        <tissue evidence="2">Mantle</tissue>
    </source>
</reference>
<sequence>MLVLWIFAGVLAGIEGQVCQNLTTYNACGQRLQSNISSVTNENALTFESLNYICGNGTDTVKCFLDGLQTCPNSSITFKSEFTQQQWNVQIIKEVLATGCQTQGAQAFMSNYGCIWLAIYSSNYDMCIRQAVAANPLGVNSLISCGLQKSGTNCITSQIGGSCKNQTALDFLLKWYYIKGNFEHDCSGVESLAMTSMFPLVGTIYIFLMLLL</sequence>
<comment type="caution">
    <text evidence="2">The sequence shown here is derived from an EMBL/GenBank/DDBJ whole genome shotgun (WGS) entry which is preliminary data.</text>
</comment>
<evidence type="ECO:0000256" key="1">
    <source>
        <dbReference type="SAM" id="SignalP"/>
    </source>
</evidence>
<protein>
    <submittedName>
        <fullName evidence="2">Uncharacterized protein</fullName>
    </submittedName>
</protein>
<organism evidence="2 3">
    <name type="scientific">Potamilus streckersoni</name>
    <dbReference type="NCBI Taxonomy" id="2493646"/>
    <lineage>
        <taxon>Eukaryota</taxon>
        <taxon>Metazoa</taxon>
        <taxon>Spiralia</taxon>
        <taxon>Lophotrochozoa</taxon>
        <taxon>Mollusca</taxon>
        <taxon>Bivalvia</taxon>
        <taxon>Autobranchia</taxon>
        <taxon>Heteroconchia</taxon>
        <taxon>Palaeoheterodonta</taxon>
        <taxon>Unionida</taxon>
        <taxon>Unionoidea</taxon>
        <taxon>Unionidae</taxon>
        <taxon>Ambleminae</taxon>
        <taxon>Lampsilini</taxon>
        <taxon>Potamilus</taxon>
    </lineage>
</organism>
<evidence type="ECO:0000313" key="3">
    <source>
        <dbReference type="Proteomes" id="UP001195483"/>
    </source>
</evidence>
<feature type="signal peptide" evidence="1">
    <location>
        <begin position="1"/>
        <end position="16"/>
    </location>
</feature>
<accession>A0AAE0SUF1</accession>